<feature type="compositionally biased region" description="Acidic residues" evidence="1">
    <location>
        <begin position="82"/>
        <end position="99"/>
    </location>
</feature>
<reference evidence="2 3" key="1">
    <citation type="submission" date="2017-06" db="EMBL/GenBank/DDBJ databases">
        <authorList>
            <person name="Russell D.A."/>
            <person name="Jacobs-Sera D."/>
            <person name="Duda R."/>
            <person name="Hatfull G.F."/>
            <person name="Hendrix R.W."/>
        </authorList>
    </citation>
    <scope>NUCLEOTIDE SEQUENCE [LARGE SCALE GENOMIC DNA]</scope>
</reference>
<feature type="compositionally biased region" description="Acidic residues" evidence="1">
    <location>
        <begin position="66"/>
        <end position="75"/>
    </location>
</feature>
<sequence>MSKQRIRVTITDSKLIPTIGKGPINRPISITVGQYELLTKLGFNVVRYEEEKPQKIQEQPKPQVEESVEEQEVSVEDPKESQEEETLVEEQEEISEEELEEIDSDIAYTMEDLEEATKKELKEILDSRGVNYGYNDTLSKLKDAVIESNPEK</sequence>
<dbReference type="GeneID" id="40524284"/>
<gene>
    <name evidence="2" type="primary">51</name>
    <name evidence="2" type="ORF">PBI_PBS1_51</name>
</gene>
<keyword evidence="3" id="KW-1185">Reference proteome</keyword>
<feature type="region of interest" description="Disordered" evidence="1">
    <location>
        <begin position="51"/>
        <end position="99"/>
    </location>
</feature>
<dbReference type="EMBL" id="MF360957">
    <property type="protein sequence ID" value="AST99873.1"/>
    <property type="molecule type" value="Genomic_DNA"/>
</dbReference>
<dbReference type="Proteomes" id="UP000226236">
    <property type="component" value="Segment"/>
</dbReference>
<evidence type="ECO:0000313" key="2">
    <source>
        <dbReference type="EMBL" id="AST99873.1"/>
    </source>
</evidence>
<evidence type="ECO:0000313" key="3">
    <source>
        <dbReference type="Proteomes" id="UP000226236"/>
    </source>
</evidence>
<name>A0A223LCV0_BPPB1</name>
<accession>A0A223LCV0</accession>
<proteinExistence type="predicted"/>
<evidence type="ECO:0000256" key="1">
    <source>
        <dbReference type="SAM" id="MobiDB-lite"/>
    </source>
</evidence>
<dbReference type="RefSeq" id="YP_009664253.1">
    <property type="nucleotide sequence ID" value="NC_043027.1"/>
</dbReference>
<organism evidence="2 3">
    <name type="scientific">Bacillus phage PBS1</name>
    <dbReference type="NCBI Taxonomy" id="2884423"/>
    <lineage>
        <taxon>Viruses</taxon>
        <taxon>Duplodnaviria</taxon>
        <taxon>Heunggongvirae</taxon>
        <taxon>Uroviricota</taxon>
        <taxon>Caudoviricetes</taxon>
        <taxon>Takahashivirus</taxon>
        <taxon>Bacillus phage PBS1</taxon>
    </lineage>
</organism>
<protein>
    <submittedName>
        <fullName evidence="2">Uncharacterized protein</fullName>
    </submittedName>
</protein>